<dbReference type="PANTHER" id="PTHR47429">
    <property type="entry name" value="PROTEIN TWIN LOV 1"/>
    <property type="match status" value="1"/>
</dbReference>
<keyword evidence="1" id="KW-0285">Flavoprotein</keyword>
<dbReference type="GO" id="GO:0005634">
    <property type="term" value="C:nucleus"/>
    <property type="evidence" value="ECO:0007669"/>
    <property type="project" value="TreeGrafter"/>
</dbReference>
<feature type="domain" description="PAS" evidence="5">
    <location>
        <begin position="98"/>
        <end position="156"/>
    </location>
</feature>
<dbReference type="Proteomes" id="UP000510686">
    <property type="component" value="Chromosome 2"/>
</dbReference>
<reference evidence="6 7" key="1">
    <citation type="submission" date="2020-07" db="EMBL/GenBank/DDBJ databases">
        <title>Telomere length de novo assembly of all 7 chromosomes of the fungus, Metarhizium brunneum, using a novel assembly pipeline.</title>
        <authorList>
            <person name="Saud z."/>
            <person name="Kortsinoglou A."/>
            <person name="Kouvelis V.N."/>
            <person name="Butt T.M."/>
        </authorList>
    </citation>
    <scope>NUCLEOTIDE SEQUENCE [LARGE SCALE GENOMIC DNA]</scope>
    <source>
        <strain evidence="6 7">4556</strain>
    </source>
</reference>
<dbReference type="PANTHER" id="PTHR47429:SF7">
    <property type="entry name" value="GATA-FACTOR"/>
    <property type="match status" value="1"/>
</dbReference>
<sequence>MASHVELVMNPWEAKALDYHYPAETLPPATGRPSSVSRGPWQAMSNPVFYPGLYSATGFDIMGILTSLRDRPNPQFEFKIDCSAALVLCNLEEPDDPIVYASDAFCDLTGYSQAEIIGKNCRFLQRPHPSSWDTSKSKPKRDKHAASKMRHALQAEQEIKLRVINYRKDGRRFINRVSIVPVTLNGSGYRYAVGLLEDDSSPKDGSQKDR</sequence>
<dbReference type="PROSITE" id="PS50112">
    <property type="entry name" value="PAS"/>
    <property type="match status" value="1"/>
</dbReference>
<dbReference type="OrthoDB" id="447251at2759"/>
<dbReference type="Gene3D" id="3.30.450.20">
    <property type="entry name" value="PAS domain"/>
    <property type="match status" value="1"/>
</dbReference>
<dbReference type="GeneID" id="26239830"/>
<evidence type="ECO:0000256" key="4">
    <source>
        <dbReference type="SAM" id="MobiDB-lite"/>
    </source>
</evidence>
<dbReference type="EMBL" id="CP058933">
    <property type="protein sequence ID" value="QLI67928.1"/>
    <property type="molecule type" value="Genomic_DNA"/>
</dbReference>
<proteinExistence type="predicted"/>
<organism evidence="6 7">
    <name type="scientific">Metarhizium brunneum</name>
    <dbReference type="NCBI Taxonomy" id="500148"/>
    <lineage>
        <taxon>Eukaryota</taxon>
        <taxon>Fungi</taxon>
        <taxon>Dikarya</taxon>
        <taxon>Ascomycota</taxon>
        <taxon>Pezizomycotina</taxon>
        <taxon>Sordariomycetes</taxon>
        <taxon>Hypocreomycetidae</taxon>
        <taxon>Hypocreales</taxon>
        <taxon>Clavicipitaceae</taxon>
        <taxon>Metarhizium</taxon>
    </lineage>
</organism>
<evidence type="ECO:0000256" key="3">
    <source>
        <dbReference type="ARBA" id="ARBA00022991"/>
    </source>
</evidence>
<evidence type="ECO:0000313" key="7">
    <source>
        <dbReference type="Proteomes" id="UP000510686"/>
    </source>
</evidence>
<evidence type="ECO:0000256" key="2">
    <source>
        <dbReference type="ARBA" id="ARBA00022643"/>
    </source>
</evidence>
<evidence type="ECO:0000256" key="1">
    <source>
        <dbReference type="ARBA" id="ARBA00022630"/>
    </source>
</evidence>
<keyword evidence="7" id="KW-1185">Reference proteome</keyword>
<dbReference type="AlphaFoldDB" id="A0A7D5Z618"/>
<dbReference type="InterPro" id="IPR035965">
    <property type="entry name" value="PAS-like_dom_sf"/>
</dbReference>
<evidence type="ECO:0000313" key="6">
    <source>
        <dbReference type="EMBL" id="QLI67928.1"/>
    </source>
</evidence>
<dbReference type="Pfam" id="PF13426">
    <property type="entry name" value="PAS_9"/>
    <property type="match status" value="1"/>
</dbReference>
<accession>A0A7D5Z618</accession>
<name>A0A7D5Z618_9HYPO</name>
<feature type="compositionally biased region" description="Basic residues" evidence="4">
    <location>
        <begin position="137"/>
        <end position="151"/>
    </location>
</feature>
<evidence type="ECO:0000259" key="5">
    <source>
        <dbReference type="PROSITE" id="PS50112"/>
    </source>
</evidence>
<keyword evidence="2" id="KW-0288">FMN</keyword>
<protein>
    <submittedName>
        <fullName evidence="6">White collar 1 protein</fullName>
    </submittedName>
</protein>
<gene>
    <name evidence="6" type="primary">wc-1_0</name>
    <name evidence="6" type="ORF">G6M90_00g039120</name>
</gene>
<dbReference type="CDD" id="cd00130">
    <property type="entry name" value="PAS"/>
    <property type="match status" value="1"/>
</dbReference>
<dbReference type="InterPro" id="IPR000014">
    <property type="entry name" value="PAS"/>
</dbReference>
<dbReference type="KEGG" id="mbrn:26239830"/>
<dbReference type="NCBIfam" id="TIGR00229">
    <property type="entry name" value="sensory_box"/>
    <property type="match status" value="1"/>
</dbReference>
<dbReference type="SUPFAM" id="SSF55785">
    <property type="entry name" value="PYP-like sensor domain (PAS domain)"/>
    <property type="match status" value="1"/>
</dbReference>
<feature type="region of interest" description="Disordered" evidence="4">
    <location>
        <begin position="128"/>
        <end position="151"/>
    </location>
</feature>
<keyword evidence="3" id="KW-0157">Chromophore</keyword>
<dbReference type="RefSeq" id="XP_014547267.1">
    <property type="nucleotide sequence ID" value="XM_014691781.1"/>
</dbReference>